<feature type="transmembrane region" description="Helical" evidence="8">
    <location>
        <begin position="189"/>
        <end position="212"/>
    </location>
</feature>
<evidence type="ECO:0000256" key="2">
    <source>
        <dbReference type="ARBA" id="ARBA00008141"/>
    </source>
</evidence>
<dbReference type="Pfam" id="PF04923">
    <property type="entry name" value="Ninjurin"/>
    <property type="match status" value="1"/>
</dbReference>
<dbReference type="AlphaFoldDB" id="A0AAV4G1B7"/>
<dbReference type="PANTHER" id="PTHR12316:SF17">
    <property type="entry name" value="NINJURIN C, ISOFORM D"/>
    <property type="match status" value="1"/>
</dbReference>
<feature type="compositionally biased region" description="Low complexity" evidence="7">
    <location>
        <begin position="41"/>
        <end position="51"/>
    </location>
</feature>
<keyword evidence="6 8" id="KW-0472">Membrane</keyword>
<keyword evidence="3 8" id="KW-0812">Transmembrane</keyword>
<keyword evidence="10" id="KW-1185">Reference proteome</keyword>
<keyword evidence="5 8" id="KW-1133">Transmembrane helix</keyword>
<dbReference type="PANTHER" id="PTHR12316">
    <property type="entry name" value="NINJURIN-RELATED"/>
    <property type="match status" value="1"/>
</dbReference>
<feature type="compositionally biased region" description="Polar residues" evidence="7">
    <location>
        <begin position="221"/>
        <end position="235"/>
    </location>
</feature>
<comment type="similarity">
    <text evidence="2">Belongs to the ninjurin family.</text>
</comment>
<dbReference type="InterPro" id="IPR007007">
    <property type="entry name" value="Ninjurin"/>
</dbReference>
<name>A0AAV4G1B7_9GAST</name>
<feature type="transmembrane region" description="Helical" evidence="8">
    <location>
        <begin position="110"/>
        <end position="135"/>
    </location>
</feature>
<organism evidence="9 10">
    <name type="scientific">Elysia marginata</name>
    <dbReference type="NCBI Taxonomy" id="1093978"/>
    <lineage>
        <taxon>Eukaryota</taxon>
        <taxon>Metazoa</taxon>
        <taxon>Spiralia</taxon>
        <taxon>Lophotrochozoa</taxon>
        <taxon>Mollusca</taxon>
        <taxon>Gastropoda</taxon>
        <taxon>Heterobranchia</taxon>
        <taxon>Euthyneura</taxon>
        <taxon>Panpulmonata</taxon>
        <taxon>Sacoglossa</taxon>
        <taxon>Placobranchoidea</taxon>
        <taxon>Plakobranchidae</taxon>
        <taxon>Elysia</taxon>
    </lineage>
</organism>
<gene>
    <name evidence="9" type="ORF">ElyMa_002285200</name>
</gene>
<evidence type="ECO:0000313" key="10">
    <source>
        <dbReference type="Proteomes" id="UP000762676"/>
    </source>
</evidence>
<dbReference type="Proteomes" id="UP000762676">
    <property type="component" value="Unassembled WGS sequence"/>
</dbReference>
<comment type="caution">
    <text evidence="9">The sequence shown here is derived from an EMBL/GenBank/DDBJ whole genome shotgun (WGS) entry which is preliminary data.</text>
</comment>
<keyword evidence="4" id="KW-0130">Cell adhesion</keyword>
<evidence type="ECO:0000256" key="8">
    <source>
        <dbReference type="SAM" id="Phobius"/>
    </source>
</evidence>
<feature type="region of interest" description="Disordered" evidence="7">
    <location>
        <begin position="217"/>
        <end position="246"/>
    </location>
</feature>
<evidence type="ECO:0000256" key="7">
    <source>
        <dbReference type="SAM" id="MobiDB-lite"/>
    </source>
</evidence>
<reference evidence="9 10" key="1">
    <citation type="journal article" date="2021" name="Elife">
        <title>Chloroplast acquisition without the gene transfer in kleptoplastic sea slugs, Plakobranchus ocellatus.</title>
        <authorList>
            <person name="Maeda T."/>
            <person name="Takahashi S."/>
            <person name="Yoshida T."/>
            <person name="Shimamura S."/>
            <person name="Takaki Y."/>
            <person name="Nagai Y."/>
            <person name="Toyoda A."/>
            <person name="Suzuki Y."/>
            <person name="Arimoto A."/>
            <person name="Ishii H."/>
            <person name="Satoh N."/>
            <person name="Nishiyama T."/>
            <person name="Hasebe M."/>
            <person name="Maruyama T."/>
            <person name="Minagawa J."/>
            <person name="Obokata J."/>
            <person name="Shigenobu S."/>
        </authorList>
    </citation>
    <scope>NUCLEOTIDE SEQUENCE [LARGE SCALE GENOMIC DNA]</scope>
</reference>
<dbReference type="GO" id="GO:0007155">
    <property type="term" value="P:cell adhesion"/>
    <property type="evidence" value="ECO:0007669"/>
    <property type="project" value="UniProtKB-KW"/>
</dbReference>
<evidence type="ECO:0000256" key="6">
    <source>
        <dbReference type="ARBA" id="ARBA00023136"/>
    </source>
</evidence>
<evidence type="ECO:0000256" key="1">
    <source>
        <dbReference type="ARBA" id="ARBA00004141"/>
    </source>
</evidence>
<dbReference type="EMBL" id="BMAT01004725">
    <property type="protein sequence ID" value="GFR79262.1"/>
    <property type="molecule type" value="Genomic_DNA"/>
</dbReference>
<proteinExistence type="inferred from homology"/>
<comment type="subcellular location">
    <subcellularLocation>
        <location evidence="1">Membrane</location>
        <topology evidence="1">Multi-pass membrane protein</topology>
    </subcellularLocation>
</comment>
<protein>
    <submittedName>
        <fullName evidence="9">Ninjurin-2</fullName>
    </submittedName>
</protein>
<evidence type="ECO:0000256" key="4">
    <source>
        <dbReference type="ARBA" id="ARBA00022889"/>
    </source>
</evidence>
<accession>A0AAV4G1B7</accession>
<dbReference type="GO" id="GO:0042246">
    <property type="term" value="P:tissue regeneration"/>
    <property type="evidence" value="ECO:0007669"/>
    <property type="project" value="InterPro"/>
</dbReference>
<feature type="region of interest" description="Disordered" evidence="7">
    <location>
        <begin position="1"/>
        <end position="57"/>
    </location>
</feature>
<evidence type="ECO:0000256" key="3">
    <source>
        <dbReference type="ARBA" id="ARBA00022692"/>
    </source>
</evidence>
<evidence type="ECO:0000256" key="5">
    <source>
        <dbReference type="ARBA" id="ARBA00022989"/>
    </source>
</evidence>
<sequence length="246" mass="27296">MRKVTPSDNGKSRSLRDVVNQAHGSNPTTPAMVHQVGTNRSSDPISHGSSSGNEGGRVNLTLEDLEPLLSTNQYQVRKMVAQRLMDYALMMANISQLRTLITAGEDLEHYIVLVCMVSFSLLAQLIFAIIIFIIWTRETEENSREEFLAHLRQVAASKAPESLEAKESLSLEMAKLKTRFQQQRLTNRMNYGTVVLVFMITVTNMFITGFGIKLEKPPSSEPVTSSVGSVTSNPLSPEAKEMLEHG</sequence>
<evidence type="ECO:0000313" key="9">
    <source>
        <dbReference type="EMBL" id="GFR79262.1"/>
    </source>
</evidence>
<dbReference type="GO" id="GO:0016020">
    <property type="term" value="C:membrane"/>
    <property type="evidence" value="ECO:0007669"/>
    <property type="project" value="UniProtKB-SubCell"/>
</dbReference>